<evidence type="ECO:0000313" key="1">
    <source>
        <dbReference type="EMBL" id="THF74059.1"/>
    </source>
</evidence>
<proteinExistence type="predicted"/>
<gene>
    <name evidence="1" type="ORF">E6C55_26580</name>
</gene>
<evidence type="ECO:0000313" key="2">
    <source>
        <dbReference type="Proteomes" id="UP000310636"/>
    </source>
</evidence>
<organism evidence="1 2">
    <name type="scientific">Cohnella fermenti</name>
    <dbReference type="NCBI Taxonomy" id="2565925"/>
    <lineage>
        <taxon>Bacteria</taxon>
        <taxon>Bacillati</taxon>
        <taxon>Bacillota</taxon>
        <taxon>Bacilli</taxon>
        <taxon>Bacillales</taxon>
        <taxon>Paenibacillaceae</taxon>
        <taxon>Cohnella</taxon>
    </lineage>
</organism>
<dbReference type="RefSeq" id="WP_136372871.1">
    <property type="nucleotide sequence ID" value="NZ_SSOB01000045.1"/>
</dbReference>
<protein>
    <submittedName>
        <fullName evidence="1">Uncharacterized protein</fullName>
    </submittedName>
</protein>
<dbReference type="Proteomes" id="UP000310636">
    <property type="component" value="Unassembled WGS sequence"/>
</dbReference>
<sequence length="136" mass="16008">MPKELTLVSLGSLMFSNVNLPIERDGYYFELQLKRDKSSFAGVGFRVVRDNKKENKIIKSYNYEKEEYVLETRGKYEKILFGMEIDYLQSIEKVLSTTEKNYGLEVFFLVYSDVRSSPKVFEELMQSLDERISDLQ</sequence>
<keyword evidence="2" id="KW-1185">Reference proteome</keyword>
<dbReference type="EMBL" id="SSOB01000045">
    <property type="protein sequence ID" value="THF74059.1"/>
    <property type="molecule type" value="Genomic_DNA"/>
</dbReference>
<reference evidence="1 2" key="1">
    <citation type="submission" date="2019-04" db="EMBL/GenBank/DDBJ databases">
        <title>Cohnella sp. nov. isolated from preserved vegetables.</title>
        <authorList>
            <person name="Lin S.-Y."/>
            <person name="Hung M.-H."/>
            <person name="Young C.-C."/>
        </authorList>
    </citation>
    <scope>NUCLEOTIDE SEQUENCE [LARGE SCALE GENOMIC DNA]</scope>
    <source>
        <strain evidence="1 2">CC-MHH1044</strain>
    </source>
</reference>
<dbReference type="AlphaFoldDB" id="A0A4S4BJZ9"/>
<comment type="caution">
    <text evidence="1">The sequence shown here is derived from an EMBL/GenBank/DDBJ whole genome shotgun (WGS) entry which is preliminary data.</text>
</comment>
<name>A0A4S4BJZ9_9BACL</name>
<accession>A0A4S4BJZ9</accession>